<dbReference type="PANTHER" id="PTHR11474">
    <property type="entry name" value="TYROSINASE FAMILY MEMBER"/>
    <property type="match status" value="1"/>
</dbReference>
<dbReference type="InterPro" id="IPR050316">
    <property type="entry name" value="Tyrosinase/Hemocyanin"/>
</dbReference>
<evidence type="ECO:0000259" key="3">
    <source>
        <dbReference type="PROSITE" id="PS00498"/>
    </source>
</evidence>
<reference evidence="5" key="2">
    <citation type="submission" date="2016-06" db="UniProtKB">
        <authorList>
            <consortium name="WormBaseParasite"/>
        </authorList>
    </citation>
    <scope>IDENTIFICATION</scope>
</reference>
<proteinExistence type="predicted"/>
<dbReference type="PROSITE" id="PS00498">
    <property type="entry name" value="TYROSINASE_2"/>
    <property type="match status" value="1"/>
</dbReference>
<dbReference type="GO" id="GO:0016491">
    <property type="term" value="F:oxidoreductase activity"/>
    <property type="evidence" value="ECO:0007669"/>
    <property type="project" value="InterPro"/>
</dbReference>
<evidence type="ECO:0000313" key="4">
    <source>
        <dbReference type="Proteomes" id="UP000050741"/>
    </source>
</evidence>
<dbReference type="Gene3D" id="1.10.1280.10">
    <property type="entry name" value="Di-copper center containing domain from catechol oxidase"/>
    <property type="match status" value="1"/>
</dbReference>
<dbReference type="GO" id="GO:0046872">
    <property type="term" value="F:metal ion binding"/>
    <property type="evidence" value="ECO:0007669"/>
    <property type="project" value="UniProtKB-KW"/>
</dbReference>
<accession>A0A183C148</accession>
<reference evidence="4" key="1">
    <citation type="submission" date="2014-05" db="EMBL/GenBank/DDBJ databases">
        <title>The genome and life-stage specific transcriptomes of Globodera pallida elucidate key aspects of plant parasitism by a cyst nematode.</title>
        <authorList>
            <person name="Cotton J.A."/>
            <person name="Lilley C.J."/>
            <person name="Jones L.M."/>
            <person name="Kikuchi T."/>
            <person name="Reid A.J."/>
            <person name="Thorpe P."/>
            <person name="Tsai I.J."/>
            <person name="Beasley H."/>
            <person name="Blok V."/>
            <person name="Cock P.J.A."/>
            <person name="Van den Akker S.E."/>
            <person name="Holroyd N."/>
            <person name="Hunt M."/>
            <person name="Mantelin S."/>
            <person name="Naghra H."/>
            <person name="Pain A."/>
            <person name="Palomares-Rius J.E."/>
            <person name="Zarowiecki M."/>
            <person name="Berriman M."/>
            <person name="Jones J.T."/>
            <person name="Urwin P.E."/>
        </authorList>
    </citation>
    <scope>NUCLEOTIDE SEQUENCE [LARGE SCALE GENOMIC DNA]</scope>
    <source>
        <strain evidence="4">Lindley</strain>
    </source>
</reference>
<keyword evidence="1" id="KW-0479">Metal-binding</keyword>
<feature type="domain" description="Tyrosinase copper-binding" evidence="3">
    <location>
        <begin position="39"/>
        <end position="50"/>
    </location>
</feature>
<dbReference type="PRINTS" id="PR00092">
    <property type="entry name" value="TYROSINASE"/>
</dbReference>
<keyword evidence="2" id="KW-0186">Copper</keyword>
<evidence type="ECO:0000313" key="5">
    <source>
        <dbReference type="WBParaSite" id="GPLIN_000659100"/>
    </source>
</evidence>
<protein>
    <submittedName>
        <fullName evidence="5">Tyrosinase_Cu-bd domain-containing protein</fullName>
    </submittedName>
</protein>
<evidence type="ECO:0000256" key="1">
    <source>
        <dbReference type="ARBA" id="ARBA00022723"/>
    </source>
</evidence>
<dbReference type="AlphaFoldDB" id="A0A183C148"/>
<dbReference type="PANTHER" id="PTHR11474:SF126">
    <property type="entry name" value="TYROSINASE-LIKE PROTEIN TYR-1-RELATED"/>
    <property type="match status" value="1"/>
</dbReference>
<dbReference type="WBParaSite" id="GPLIN_000659100">
    <property type="protein sequence ID" value="GPLIN_000659100"/>
    <property type="gene ID" value="GPLIN_000659100"/>
</dbReference>
<evidence type="ECO:0000256" key="2">
    <source>
        <dbReference type="ARBA" id="ARBA00023008"/>
    </source>
</evidence>
<keyword evidence="4" id="KW-1185">Reference proteome</keyword>
<dbReference type="InterPro" id="IPR008922">
    <property type="entry name" value="Di-copper_centre_dom_sf"/>
</dbReference>
<sequence>MELDYQLIEVTHGNVHLFVGGEDAQPAGHMADTSTSANDPLFFLHHAFVDCIWEQWRQSKQNRNDREIAYPMDNAQYHSSHGEMWTG</sequence>
<dbReference type="InterPro" id="IPR002227">
    <property type="entry name" value="Tyrosinase_Cu-bd"/>
</dbReference>
<dbReference type="Pfam" id="PF00264">
    <property type="entry name" value="Tyrosinase"/>
    <property type="match status" value="1"/>
</dbReference>
<dbReference type="SUPFAM" id="SSF48056">
    <property type="entry name" value="Di-copper centre-containing domain"/>
    <property type="match status" value="1"/>
</dbReference>
<dbReference type="Proteomes" id="UP000050741">
    <property type="component" value="Unassembled WGS sequence"/>
</dbReference>
<organism evidence="4 5">
    <name type="scientific">Globodera pallida</name>
    <name type="common">Potato cyst nematode worm</name>
    <name type="synonym">Heterodera pallida</name>
    <dbReference type="NCBI Taxonomy" id="36090"/>
    <lineage>
        <taxon>Eukaryota</taxon>
        <taxon>Metazoa</taxon>
        <taxon>Ecdysozoa</taxon>
        <taxon>Nematoda</taxon>
        <taxon>Chromadorea</taxon>
        <taxon>Rhabditida</taxon>
        <taxon>Tylenchina</taxon>
        <taxon>Tylenchomorpha</taxon>
        <taxon>Tylenchoidea</taxon>
        <taxon>Heteroderidae</taxon>
        <taxon>Heteroderinae</taxon>
        <taxon>Globodera</taxon>
    </lineage>
</organism>
<name>A0A183C148_GLOPA</name>